<dbReference type="CDD" id="cd11340">
    <property type="entry name" value="AmyAc_bac_CMD_like_3"/>
    <property type="match status" value="1"/>
</dbReference>
<dbReference type="PANTHER" id="PTHR10357:SF210">
    <property type="entry name" value="MALTODEXTRIN GLUCOSIDASE"/>
    <property type="match status" value="1"/>
</dbReference>
<evidence type="ECO:0000256" key="1">
    <source>
        <dbReference type="ARBA" id="ARBA00022801"/>
    </source>
</evidence>
<keyword evidence="1" id="KW-0378">Hydrolase</keyword>
<dbReference type="InterPro" id="IPR013780">
    <property type="entry name" value="Glyco_hydro_b"/>
</dbReference>
<name>A0A066WLC9_9FLAO</name>
<protein>
    <submittedName>
        <fullName evidence="4">Alpha-amlyase</fullName>
    </submittedName>
</protein>
<dbReference type="PATRIC" id="fig|1492738.3.peg.2056"/>
<evidence type="ECO:0000256" key="2">
    <source>
        <dbReference type="ARBA" id="ARBA00023295"/>
    </source>
</evidence>
<accession>A0A066WLC9</accession>
<proteinExistence type="predicted"/>
<dbReference type="eggNOG" id="COG0366">
    <property type="taxonomic scope" value="Bacteria"/>
</dbReference>
<dbReference type="RefSeq" id="WP_035660149.1">
    <property type="nucleotide sequence ID" value="NZ_JNCA01000018.1"/>
</dbReference>
<keyword evidence="5" id="KW-1185">Reference proteome</keyword>
<keyword evidence="4" id="KW-0456">Lyase</keyword>
<dbReference type="InterPro" id="IPR006047">
    <property type="entry name" value="GH13_cat_dom"/>
</dbReference>
<comment type="caution">
    <text evidence="4">The sequence shown here is derived from an EMBL/GenBank/DDBJ whole genome shotgun (WGS) entry which is preliminary data.</text>
</comment>
<dbReference type="GO" id="GO:0016798">
    <property type="term" value="F:hydrolase activity, acting on glycosyl bonds"/>
    <property type="evidence" value="ECO:0007669"/>
    <property type="project" value="UniProtKB-KW"/>
</dbReference>
<sequence length="601" mass="70404">MSTALNTQIQRIEPPFWFSGMHNPLLQILFYGTNIAQCQITIENSNAINNVKRTENPNFIFVTINTQKISTSEIDFIFKRKDKSTFIQKYELRKRRKDSALRKSFDSSDTIYLLMPDRFANGNKNNQNDQNTIEKYNRELPGGRHGGDIEGIIQNLDYLQSLGITTIWNTPLCEDNETEFSYHGYAQSDVYQIDSRFGTNEDYVRLANEIHNRDMKLVMDYVTNHWGLAHWMVHDAPTKDWIHQFDNYTQTNHKRSTISDINASKIDRTVCLHGWFVPTMPDLNISNPLVFNYLCQNAIWWIEYANLDGFRVDTYNYSEPEYISKWTKAITDEYPNFNLVGEITMRNQGLLSYWQKDSSIGKIQNFNSHLPSVMDFALSDALQNVFNEDDDTWDQGITKVYDILSKDFLFPNINNLLIFAENHDTKRFNHIYNNDFRKYKMAMSMLATLRGIPQLYYGSEIGMAGDQNLGDADIRKDFPGGWENDENNAFHPESRSECQNAYFDFTSKLFHWRKTNDAVHFGKTTHYIPENNVYIYFRYNSTKTVMVIINNHPENQEIYTYRFKENIENYKTAKEVITDLVFDLSQPIFIEGKSALILELE</sequence>
<dbReference type="STRING" id="1492738.FEM21_20680"/>
<reference evidence="4 5" key="1">
    <citation type="submission" date="2014-05" db="EMBL/GenBank/DDBJ databases">
        <title>Genome Sequence of Flavobacterium sp. EM1321.</title>
        <authorList>
            <person name="Shin S.-K."/>
            <person name="Yi H."/>
        </authorList>
    </citation>
    <scope>NUCLEOTIDE SEQUENCE [LARGE SCALE GENOMIC DNA]</scope>
    <source>
        <strain evidence="4 5">EM1321</strain>
    </source>
</reference>
<dbReference type="SUPFAM" id="SSF51445">
    <property type="entry name" value="(Trans)glycosidases"/>
    <property type="match status" value="1"/>
</dbReference>
<dbReference type="Pfam" id="PF00128">
    <property type="entry name" value="Alpha-amylase"/>
    <property type="match status" value="1"/>
</dbReference>
<dbReference type="Gene3D" id="2.60.40.1180">
    <property type="entry name" value="Golgi alpha-mannosidase II"/>
    <property type="match status" value="1"/>
</dbReference>
<keyword evidence="2" id="KW-0326">Glycosidase</keyword>
<dbReference type="InterPro" id="IPR014756">
    <property type="entry name" value="Ig_E-set"/>
</dbReference>
<dbReference type="OrthoDB" id="9805159at2"/>
<organism evidence="4 5">
    <name type="scientific">Flavobacterium seoulense</name>
    <dbReference type="NCBI Taxonomy" id="1492738"/>
    <lineage>
        <taxon>Bacteria</taxon>
        <taxon>Pseudomonadati</taxon>
        <taxon>Bacteroidota</taxon>
        <taxon>Flavobacteriia</taxon>
        <taxon>Flavobacteriales</taxon>
        <taxon>Flavobacteriaceae</taxon>
        <taxon>Flavobacterium</taxon>
    </lineage>
</organism>
<dbReference type="SUPFAM" id="SSF51011">
    <property type="entry name" value="Glycosyl hydrolase domain"/>
    <property type="match status" value="1"/>
</dbReference>
<dbReference type="Gene3D" id="2.60.40.10">
    <property type="entry name" value="Immunoglobulins"/>
    <property type="match status" value="1"/>
</dbReference>
<gene>
    <name evidence="4" type="ORF">FEM21_20680</name>
</gene>
<dbReference type="AlphaFoldDB" id="A0A066WLC9"/>
<dbReference type="Gene3D" id="3.20.20.80">
    <property type="entry name" value="Glycosidases"/>
    <property type="match status" value="1"/>
</dbReference>
<dbReference type="GO" id="GO:0005975">
    <property type="term" value="P:carbohydrate metabolic process"/>
    <property type="evidence" value="ECO:0007669"/>
    <property type="project" value="InterPro"/>
</dbReference>
<dbReference type="PANTHER" id="PTHR10357">
    <property type="entry name" value="ALPHA-AMYLASE FAMILY MEMBER"/>
    <property type="match status" value="1"/>
</dbReference>
<dbReference type="GO" id="GO:0016829">
    <property type="term" value="F:lyase activity"/>
    <property type="evidence" value="ECO:0007669"/>
    <property type="project" value="UniProtKB-KW"/>
</dbReference>
<dbReference type="EMBL" id="JNCA01000018">
    <property type="protein sequence ID" value="KDN54817.1"/>
    <property type="molecule type" value="Genomic_DNA"/>
</dbReference>
<evidence type="ECO:0000259" key="3">
    <source>
        <dbReference type="SMART" id="SM00642"/>
    </source>
</evidence>
<dbReference type="InterPro" id="IPR013783">
    <property type="entry name" value="Ig-like_fold"/>
</dbReference>
<evidence type="ECO:0000313" key="4">
    <source>
        <dbReference type="EMBL" id="KDN54817.1"/>
    </source>
</evidence>
<dbReference type="SMART" id="SM00642">
    <property type="entry name" value="Aamy"/>
    <property type="match status" value="1"/>
</dbReference>
<dbReference type="InterPro" id="IPR017853">
    <property type="entry name" value="GH"/>
</dbReference>
<dbReference type="InterPro" id="IPR015171">
    <property type="entry name" value="Cyc-maltodext_N"/>
</dbReference>
<feature type="domain" description="Glycosyl hydrolase family 13 catalytic" evidence="3">
    <location>
        <begin position="113"/>
        <end position="513"/>
    </location>
</feature>
<dbReference type="Pfam" id="PF09087">
    <property type="entry name" value="Cyc-maltodext_N"/>
    <property type="match status" value="1"/>
</dbReference>
<evidence type="ECO:0000313" key="5">
    <source>
        <dbReference type="Proteomes" id="UP000027064"/>
    </source>
</evidence>
<dbReference type="Proteomes" id="UP000027064">
    <property type="component" value="Unassembled WGS sequence"/>
</dbReference>
<dbReference type="SUPFAM" id="SSF81296">
    <property type="entry name" value="E set domains"/>
    <property type="match status" value="1"/>
</dbReference>